<sequence length="233" mass="27032">MGCTSGKTHVIVVEDKYRELGLRIPSAKEYESDFEKQAFMTINVIRREPKLFIPELRRLKSNKLEQLIKKLESIQNDSLCFVDYDQDANQACRTNNKNMLKKDQPAPFIDLVVIKKEDEWQTNKDMKVKQDVRKESKKDQQPSGKGPNTVIYEKLIAQKNNKAVDALEYTYNQWMGRPHELILLNMMNEYEKSGEPAEIDPKTSKVGISFLGQNDIGNIFQIIYVKQNSNQIQ</sequence>
<feature type="compositionally biased region" description="Basic and acidic residues" evidence="1">
    <location>
        <begin position="125"/>
        <end position="140"/>
    </location>
</feature>
<gene>
    <name evidence="2" type="primary">Contig6058.g6483</name>
    <name evidence="2" type="ORF">STYLEM_11020</name>
</gene>
<dbReference type="AlphaFoldDB" id="A0A078AIA7"/>
<feature type="region of interest" description="Disordered" evidence="1">
    <location>
        <begin position="125"/>
        <end position="148"/>
    </location>
</feature>
<keyword evidence="3" id="KW-1185">Reference proteome</keyword>
<dbReference type="EMBL" id="CCKQ01010480">
    <property type="protein sequence ID" value="CDW81995.1"/>
    <property type="molecule type" value="Genomic_DNA"/>
</dbReference>
<name>A0A078AIA7_STYLE</name>
<proteinExistence type="predicted"/>
<dbReference type="Proteomes" id="UP000039865">
    <property type="component" value="Unassembled WGS sequence"/>
</dbReference>
<protein>
    <submittedName>
        <fullName evidence="2">Uncharacterized protein</fullName>
    </submittedName>
</protein>
<evidence type="ECO:0000313" key="2">
    <source>
        <dbReference type="EMBL" id="CDW81995.1"/>
    </source>
</evidence>
<evidence type="ECO:0000313" key="3">
    <source>
        <dbReference type="Proteomes" id="UP000039865"/>
    </source>
</evidence>
<accession>A0A078AIA7</accession>
<evidence type="ECO:0000256" key="1">
    <source>
        <dbReference type="SAM" id="MobiDB-lite"/>
    </source>
</evidence>
<dbReference type="InParanoid" id="A0A078AIA7"/>
<organism evidence="2 3">
    <name type="scientific">Stylonychia lemnae</name>
    <name type="common">Ciliate</name>
    <dbReference type="NCBI Taxonomy" id="5949"/>
    <lineage>
        <taxon>Eukaryota</taxon>
        <taxon>Sar</taxon>
        <taxon>Alveolata</taxon>
        <taxon>Ciliophora</taxon>
        <taxon>Intramacronucleata</taxon>
        <taxon>Spirotrichea</taxon>
        <taxon>Stichotrichia</taxon>
        <taxon>Sporadotrichida</taxon>
        <taxon>Oxytrichidae</taxon>
        <taxon>Stylonychinae</taxon>
        <taxon>Stylonychia</taxon>
    </lineage>
</organism>
<reference evidence="2 3" key="1">
    <citation type="submission" date="2014-06" db="EMBL/GenBank/DDBJ databases">
        <authorList>
            <person name="Swart Estienne"/>
        </authorList>
    </citation>
    <scope>NUCLEOTIDE SEQUENCE [LARGE SCALE GENOMIC DNA]</scope>
    <source>
        <strain evidence="2 3">130c</strain>
    </source>
</reference>